<dbReference type="InterPro" id="IPR038987">
    <property type="entry name" value="MoeA-like"/>
</dbReference>
<accession>A0ABP9N6A8</accession>
<comment type="caution">
    <text evidence="10">The sequence shown here is derived from an EMBL/GenBank/DDBJ whole genome shotgun (WGS) entry which is preliminary data.</text>
</comment>
<dbReference type="Gene3D" id="2.40.340.10">
    <property type="entry name" value="MoeA, C-terminal, domain IV"/>
    <property type="match status" value="1"/>
</dbReference>
<dbReference type="PANTHER" id="PTHR10192">
    <property type="entry name" value="MOLYBDOPTERIN BIOSYNTHESIS PROTEIN"/>
    <property type="match status" value="1"/>
</dbReference>
<dbReference type="InterPro" id="IPR005111">
    <property type="entry name" value="MoeA_C_domain_IV"/>
</dbReference>
<comment type="similarity">
    <text evidence="3 7">Belongs to the MoeA family.</text>
</comment>
<feature type="region of interest" description="Disordered" evidence="8">
    <location>
        <begin position="1"/>
        <end position="42"/>
    </location>
</feature>
<keyword evidence="7" id="KW-0460">Magnesium</keyword>
<dbReference type="EMBL" id="BAABJO010000001">
    <property type="protein sequence ID" value="GAA5110595.1"/>
    <property type="molecule type" value="Genomic_DNA"/>
</dbReference>
<dbReference type="SUPFAM" id="SSF53850">
    <property type="entry name" value="Periplasmic binding protein-like II"/>
    <property type="match status" value="1"/>
</dbReference>
<dbReference type="InterPro" id="IPR024370">
    <property type="entry name" value="PBP_domain"/>
</dbReference>
<evidence type="ECO:0000256" key="1">
    <source>
        <dbReference type="ARBA" id="ARBA00002901"/>
    </source>
</evidence>
<dbReference type="EC" id="2.10.1.1" evidence="7"/>
<evidence type="ECO:0000256" key="6">
    <source>
        <dbReference type="ARBA" id="ARBA00047317"/>
    </source>
</evidence>
<keyword evidence="5 7" id="KW-0501">Molybdenum cofactor biosynthesis</keyword>
<evidence type="ECO:0000256" key="5">
    <source>
        <dbReference type="ARBA" id="ARBA00023150"/>
    </source>
</evidence>
<feature type="domain" description="MoaB/Mog" evidence="9">
    <location>
        <begin position="222"/>
        <end position="359"/>
    </location>
</feature>
<dbReference type="Gene3D" id="2.170.190.11">
    <property type="entry name" value="Molybdopterin biosynthesis moea protein, domain 3"/>
    <property type="match status" value="1"/>
</dbReference>
<protein>
    <recommendedName>
        <fullName evidence="7">Molybdopterin molybdenumtransferase</fullName>
        <ecNumber evidence="7">2.10.1.1</ecNumber>
    </recommendedName>
</protein>
<dbReference type="InterPro" id="IPR036688">
    <property type="entry name" value="MoeA_C_domain_IV_sf"/>
</dbReference>
<dbReference type="Proteomes" id="UP001500804">
    <property type="component" value="Unassembled WGS sequence"/>
</dbReference>
<proteinExistence type="inferred from homology"/>
<sequence>MRSAAARNDGGNTSPGAVDPRIEVGLSRPAGAGVHTPRPDTTYRSEVVADSPFVSDVPAVAALDAWRDACAAAGCPARVDAVRVPVGEAVGRVTAEPVWARRSSPAFDAAGMDGIAVRAADTVGAAETTPVLLTDFAVVDTGDPLPDGYDAVVMREHVHHVGGAAEVRAAVPPYQHVRSIGEDVSAAELLLPAGHRLRPVDVAAAAAAGAVELVVRRAPVVAVVPTGDEIRPIGAEPAPGEILDTNSLMLAAQARELGCTARITPIIPDDPALITEAMRKAAADADLVVLVAGSSAGRDDYTARVVAGAGTLAVHGVAVRPGHPVVLGAVDATPVLGAPGYPVSAALTFDIFAAPLLAALEGAAPRERPVTTARLARKLASNIGMDDWVRVRLGRVGGEIVATPLPRGAGVLTSLVRADGLLVVPAGLEGHHAGERVRVELLRGLGEIGRTIVAIGSHDLVLDVAASALRAADPLLTLAGSNVGSLGGLVALRDGLCHLAGSHLLDPATGEYTLPYVEKVLGGGDDVAVVRLVHRDQGLIVAPGNPLGLSGIEDLTRVRYVNRQRGAGTRVLLDHELTKRGIDPADVEGYSREEHTHLAVAAAVAAGRADAGMGILAAARAFGLGFVPVAREPYDLVLRASTVDDPLLAPLWELLANEGFRAEVEALGGYDCAETGRRIR</sequence>
<dbReference type="Gene3D" id="3.40.980.10">
    <property type="entry name" value="MoaB/Mog-like domain"/>
    <property type="match status" value="1"/>
</dbReference>
<keyword evidence="4 7" id="KW-0500">Molybdenum</keyword>
<dbReference type="SUPFAM" id="SSF63882">
    <property type="entry name" value="MoeA N-terminal region -like"/>
    <property type="match status" value="1"/>
</dbReference>
<keyword evidence="11" id="KW-1185">Reference proteome</keyword>
<evidence type="ECO:0000259" key="9">
    <source>
        <dbReference type="SMART" id="SM00852"/>
    </source>
</evidence>
<keyword evidence="7" id="KW-0808">Transferase</keyword>
<dbReference type="Pfam" id="PF03453">
    <property type="entry name" value="MoeA_N"/>
    <property type="match status" value="1"/>
</dbReference>
<dbReference type="NCBIfam" id="TIGR00177">
    <property type="entry name" value="molyb_syn"/>
    <property type="match status" value="1"/>
</dbReference>
<evidence type="ECO:0000313" key="10">
    <source>
        <dbReference type="EMBL" id="GAA5110595.1"/>
    </source>
</evidence>
<name>A0ABP9N6A8_9PSEU</name>
<evidence type="ECO:0000256" key="8">
    <source>
        <dbReference type="SAM" id="MobiDB-lite"/>
    </source>
</evidence>
<gene>
    <name evidence="10" type="ORF">GCM10023320_02540</name>
</gene>
<dbReference type="InterPro" id="IPR001453">
    <property type="entry name" value="MoaB/Mog_dom"/>
</dbReference>
<dbReference type="NCBIfam" id="NF011068">
    <property type="entry name" value="PRK14498.1"/>
    <property type="match status" value="1"/>
</dbReference>
<dbReference type="Pfam" id="PF12727">
    <property type="entry name" value="PBP_like"/>
    <property type="match status" value="1"/>
</dbReference>
<comment type="pathway">
    <text evidence="2 7">Cofactor biosynthesis; molybdopterin biosynthesis.</text>
</comment>
<comment type="function">
    <text evidence="1 7">Catalyzes the insertion of molybdate into adenylated molybdopterin with the concomitant release of AMP.</text>
</comment>
<dbReference type="SMART" id="SM00852">
    <property type="entry name" value="MoCF_biosynth"/>
    <property type="match status" value="1"/>
</dbReference>
<evidence type="ECO:0000256" key="2">
    <source>
        <dbReference type="ARBA" id="ARBA00005046"/>
    </source>
</evidence>
<evidence type="ECO:0000313" key="11">
    <source>
        <dbReference type="Proteomes" id="UP001500804"/>
    </source>
</evidence>
<dbReference type="PANTHER" id="PTHR10192:SF16">
    <property type="entry name" value="MOLYBDOPTERIN MOLYBDENUMTRANSFERASE"/>
    <property type="match status" value="1"/>
</dbReference>
<dbReference type="InterPro" id="IPR036135">
    <property type="entry name" value="MoeA_linker/N_sf"/>
</dbReference>
<reference evidence="11" key="1">
    <citation type="journal article" date="2019" name="Int. J. Syst. Evol. Microbiol.">
        <title>The Global Catalogue of Microorganisms (GCM) 10K type strain sequencing project: providing services to taxonomists for standard genome sequencing and annotation.</title>
        <authorList>
            <consortium name="The Broad Institute Genomics Platform"/>
            <consortium name="The Broad Institute Genome Sequencing Center for Infectious Disease"/>
            <person name="Wu L."/>
            <person name="Ma J."/>
        </authorList>
    </citation>
    <scope>NUCLEOTIDE SEQUENCE [LARGE SCALE GENOMIC DNA]</scope>
    <source>
        <strain evidence="11">JCM 18302</strain>
    </source>
</reference>
<dbReference type="Pfam" id="PF03454">
    <property type="entry name" value="MoeA_C"/>
    <property type="match status" value="1"/>
</dbReference>
<dbReference type="Gene3D" id="3.90.105.10">
    <property type="entry name" value="Molybdopterin biosynthesis moea protein, domain 2"/>
    <property type="match status" value="1"/>
</dbReference>
<dbReference type="InterPro" id="IPR036425">
    <property type="entry name" value="MoaB/Mog-like_dom_sf"/>
</dbReference>
<comment type="cofactor">
    <cofactor evidence="7">
        <name>Mg(2+)</name>
        <dbReference type="ChEBI" id="CHEBI:18420"/>
    </cofactor>
</comment>
<comment type="catalytic activity">
    <reaction evidence="6">
        <text>adenylyl-molybdopterin + molybdate = Mo-molybdopterin + AMP + H(+)</text>
        <dbReference type="Rhea" id="RHEA:35047"/>
        <dbReference type="ChEBI" id="CHEBI:15378"/>
        <dbReference type="ChEBI" id="CHEBI:36264"/>
        <dbReference type="ChEBI" id="CHEBI:62727"/>
        <dbReference type="ChEBI" id="CHEBI:71302"/>
        <dbReference type="ChEBI" id="CHEBI:456215"/>
        <dbReference type="EC" id="2.10.1.1"/>
    </reaction>
</comment>
<keyword evidence="7" id="KW-0479">Metal-binding</keyword>
<evidence type="ECO:0000256" key="3">
    <source>
        <dbReference type="ARBA" id="ARBA00010763"/>
    </source>
</evidence>
<organism evidence="10 11">
    <name type="scientific">Pseudonocardia adelaidensis</name>
    <dbReference type="NCBI Taxonomy" id="648754"/>
    <lineage>
        <taxon>Bacteria</taxon>
        <taxon>Bacillati</taxon>
        <taxon>Actinomycetota</taxon>
        <taxon>Actinomycetes</taxon>
        <taxon>Pseudonocardiales</taxon>
        <taxon>Pseudonocardiaceae</taxon>
        <taxon>Pseudonocardia</taxon>
    </lineage>
</organism>
<dbReference type="SUPFAM" id="SSF63867">
    <property type="entry name" value="MoeA C-terminal domain-like"/>
    <property type="match status" value="1"/>
</dbReference>
<evidence type="ECO:0000256" key="4">
    <source>
        <dbReference type="ARBA" id="ARBA00022505"/>
    </source>
</evidence>
<dbReference type="Pfam" id="PF00994">
    <property type="entry name" value="MoCF_biosynth"/>
    <property type="match status" value="1"/>
</dbReference>
<dbReference type="CDD" id="cd00887">
    <property type="entry name" value="MoeA"/>
    <property type="match status" value="1"/>
</dbReference>
<dbReference type="InterPro" id="IPR005110">
    <property type="entry name" value="MoeA_linker/N"/>
</dbReference>
<dbReference type="SUPFAM" id="SSF53218">
    <property type="entry name" value="Molybdenum cofactor biosynthesis proteins"/>
    <property type="match status" value="1"/>
</dbReference>
<evidence type="ECO:0000256" key="7">
    <source>
        <dbReference type="RuleBase" id="RU365090"/>
    </source>
</evidence>